<evidence type="ECO:0000256" key="3">
    <source>
        <dbReference type="ARBA" id="ARBA00022617"/>
    </source>
</evidence>
<evidence type="ECO:0000313" key="13">
    <source>
        <dbReference type="EMBL" id="PZQ47508.1"/>
    </source>
</evidence>
<evidence type="ECO:0000256" key="1">
    <source>
        <dbReference type="ARBA" id="ARBA00004236"/>
    </source>
</evidence>
<accession>A0A2W5N4E8</accession>
<evidence type="ECO:0000256" key="5">
    <source>
        <dbReference type="ARBA" id="ARBA00022729"/>
    </source>
</evidence>
<comment type="caution">
    <text evidence="13">The sequence shown here is derived from an EMBL/GenBank/DDBJ whole genome shotgun (WGS) entry which is preliminary data.</text>
</comment>
<evidence type="ECO:0000256" key="2">
    <source>
        <dbReference type="ARBA" id="ARBA00022475"/>
    </source>
</evidence>
<keyword evidence="6" id="KW-0677">Repeat</keyword>
<keyword evidence="2" id="KW-1003">Cell membrane</keyword>
<dbReference type="GO" id="GO:0016614">
    <property type="term" value="F:oxidoreductase activity, acting on CH-OH group of donors"/>
    <property type="evidence" value="ECO:0007669"/>
    <property type="project" value="InterPro"/>
</dbReference>
<dbReference type="PANTHER" id="PTHR35008">
    <property type="entry name" value="BLL4482 PROTEIN-RELATED"/>
    <property type="match status" value="1"/>
</dbReference>
<keyword evidence="8" id="KW-0472">Membrane</keyword>
<feature type="binding site" description="axial binding residue" evidence="10">
    <location>
        <position position="311"/>
    </location>
    <ligand>
        <name>heme c</name>
        <dbReference type="ChEBI" id="CHEBI:61717"/>
        <label>3</label>
    </ligand>
    <ligandPart>
        <name>Fe</name>
        <dbReference type="ChEBI" id="CHEBI:18248"/>
    </ligandPart>
</feature>
<dbReference type="AlphaFoldDB" id="A0A2W5N4E8"/>
<proteinExistence type="predicted"/>
<dbReference type="InterPro" id="IPR036909">
    <property type="entry name" value="Cyt_c-like_dom_sf"/>
</dbReference>
<dbReference type="InterPro" id="IPR051459">
    <property type="entry name" value="Cytochrome_c-type_DH"/>
</dbReference>
<dbReference type="PROSITE" id="PS51007">
    <property type="entry name" value="CYTC"/>
    <property type="match status" value="3"/>
</dbReference>
<feature type="binding site" description="covalent" evidence="9">
    <location>
        <position position="40"/>
    </location>
    <ligand>
        <name>heme c</name>
        <dbReference type="ChEBI" id="CHEBI:61717"/>
        <label>1</label>
    </ligand>
</feature>
<evidence type="ECO:0000256" key="6">
    <source>
        <dbReference type="ARBA" id="ARBA00022737"/>
    </source>
</evidence>
<feature type="binding site" description="axial binding residue" evidence="10">
    <location>
        <position position="41"/>
    </location>
    <ligand>
        <name>heme c</name>
        <dbReference type="ChEBI" id="CHEBI:61717"/>
        <label>1</label>
    </ligand>
    <ligandPart>
        <name>Fe</name>
        <dbReference type="ChEBI" id="CHEBI:18248"/>
    </ligandPart>
</feature>
<evidence type="ECO:0000259" key="12">
    <source>
        <dbReference type="PROSITE" id="PS51007"/>
    </source>
</evidence>
<dbReference type="PIRSF" id="PIRSF000018">
    <property type="entry name" value="Mb_ADH_cyt_c"/>
    <property type="match status" value="1"/>
</dbReference>
<evidence type="ECO:0000256" key="10">
    <source>
        <dbReference type="PIRSR" id="PIRSR000018-51"/>
    </source>
</evidence>
<feature type="binding site" description="axial binding residue" evidence="10">
    <location>
        <position position="186"/>
    </location>
    <ligand>
        <name>heme c</name>
        <dbReference type="ChEBI" id="CHEBI:61717"/>
        <label>2</label>
    </ligand>
    <ligandPart>
        <name>Fe</name>
        <dbReference type="ChEBI" id="CHEBI:18248"/>
    </ligandPart>
</feature>
<evidence type="ECO:0000313" key="14">
    <source>
        <dbReference type="Proteomes" id="UP000249185"/>
    </source>
</evidence>
<feature type="domain" description="Cytochrome c" evidence="12">
    <location>
        <begin position="294"/>
        <end position="384"/>
    </location>
</feature>
<comment type="cofactor">
    <cofactor evidence="9">
        <name>heme c</name>
        <dbReference type="ChEBI" id="CHEBI:61717"/>
    </cofactor>
    <text evidence="9">Binds 3 heme c groups covalently per subunit.</text>
</comment>
<dbReference type="Pfam" id="PF00034">
    <property type="entry name" value="Cytochrom_C"/>
    <property type="match status" value="3"/>
</dbReference>
<dbReference type="Gene3D" id="1.10.760.10">
    <property type="entry name" value="Cytochrome c-like domain"/>
    <property type="match status" value="2"/>
</dbReference>
<feature type="binding site" description="covalent" evidence="9">
    <location>
        <position position="310"/>
    </location>
    <ligand>
        <name>heme c</name>
        <dbReference type="ChEBI" id="CHEBI:61717"/>
        <label>3</label>
    </ligand>
</feature>
<reference evidence="13 14" key="1">
    <citation type="submission" date="2017-08" db="EMBL/GenBank/DDBJ databases">
        <title>Infants hospitalized years apart are colonized by the same room-sourced microbial strains.</title>
        <authorList>
            <person name="Brooks B."/>
            <person name="Olm M.R."/>
            <person name="Firek B.A."/>
            <person name="Baker R."/>
            <person name="Thomas B.C."/>
            <person name="Morowitz M.J."/>
            <person name="Banfield J.F."/>
        </authorList>
    </citation>
    <scope>NUCLEOTIDE SEQUENCE [LARGE SCALE GENOMIC DNA]</scope>
    <source>
        <strain evidence="13">S2_005_002_R2_34</strain>
    </source>
</reference>
<feature type="binding site" description="covalent" evidence="9">
    <location>
        <position position="37"/>
    </location>
    <ligand>
        <name>heme c</name>
        <dbReference type="ChEBI" id="CHEBI:61717"/>
        <label>1</label>
    </ligand>
</feature>
<dbReference type="SUPFAM" id="SSF46626">
    <property type="entry name" value="Cytochrome c"/>
    <property type="match status" value="3"/>
</dbReference>
<dbReference type="GO" id="GO:0020037">
    <property type="term" value="F:heme binding"/>
    <property type="evidence" value="ECO:0007669"/>
    <property type="project" value="InterPro"/>
</dbReference>
<dbReference type="Proteomes" id="UP000249185">
    <property type="component" value="Unassembled WGS sequence"/>
</dbReference>
<gene>
    <name evidence="13" type="ORF">DI556_16790</name>
</gene>
<evidence type="ECO:0000256" key="8">
    <source>
        <dbReference type="ARBA" id="ARBA00023136"/>
    </source>
</evidence>
<feature type="binding site" description="covalent" evidence="9">
    <location>
        <position position="185"/>
    </location>
    <ligand>
        <name>heme c</name>
        <dbReference type="ChEBI" id="CHEBI:61717"/>
        <label>2</label>
    </ligand>
</feature>
<keyword evidence="7 10" id="KW-0408">Iron</keyword>
<name>A0A2W5N4E8_RHOSU</name>
<comment type="subcellular location">
    <subcellularLocation>
        <location evidence="1">Cell membrane</location>
    </subcellularLocation>
</comment>
<evidence type="ECO:0000256" key="11">
    <source>
        <dbReference type="SAM" id="SignalP"/>
    </source>
</evidence>
<keyword evidence="3 9" id="KW-0349">Heme</keyword>
<feature type="binding site" description="covalent" evidence="9">
    <location>
        <position position="182"/>
    </location>
    <ligand>
        <name>heme c</name>
        <dbReference type="ChEBI" id="CHEBI:61717"/>
        <label>2</label>
    </ligand>
</feature>
<organism evidence="13 14">
    <name type="scientific">Rhodovulum sulfidophilum</name>
    <name type="common">Rhodobacter sulfidophilus</name>
    <dbReference type="NCBI Taxonomy" id="35806"/>
    <lineage>
        <taxon>Bacteria</taxon>
        <taxon>Pseudomonadati</taxon>
        <taxon>Pseudomonadota</taxon>
        <taxon>Alphaproteobacteria</taxon>
        <taxon>Rhodobacterales</taxon>
        <taxon>Paracoccaceae</taxon>
        <taxon>Rhodovulum</taxon>
    </lineage>
</organism>
<dbReference type="InterPro" id="IPR014353">
    <property type="entry name" value="Membr-bd_ADH_cyt_c"/>
</dbReference>
<keyword evidence="5 11" id="KW-0732">Signal</keyword>
<dbReference type="GO" id="GO:0005886">
    <property type="term" value="C:plasma membrane"/>
    <property type="evidence" value="ECO:0007669"/>
    <property type="project" value="UniProtKB-SubCell"/>
</dbReference>
<feature type="domain" description="Cytochrome c" evidence="12">
    <location>
        <begin position="23"/>
        <end position="125"/>
    </location>
</feature>
<evidence type="ECO:0000256" key="4">
    <source>
        <dbReference type="ARBA" id="ARBA00022723"/>
    </source>
</evidence>
<feature type="signal peptide" evidence="11">
    <location>
        <begin position="1"/>
        <end position="19"/>
    </location>
</feature>
<dbReference type="GO" id="GO:0005506">
    <property type="term" value="F:iron ion binding"/>
    <property type="evidence" value="ECO:0007669"/>
    <property type="project" value="InterPro"/>
</dbReference>
<feature type="chain" id="PRO_5016007303" evidence="11">
    <location>
        <begin position="20"/>
        <end position="405"/>
    </location>
</feature>
<dbReference type="EMBL" id="QFPW01000016">
    <property type="protein sequence ID" value="PZQ47508.1"/>
    <property type="molecule type" value="Genomic_DNA"/>
</dbReference>
<evidence type="ECO:0000256" key="7">
    <source>
        <dbReference type="ARBA" id="ARBA00023004"/>
    </source>
</evidence>
<evidence type="ECO:0000256" key="9">
    <source>
        <dbReference type="PIRSR" id="PIRSR000018-50"/>
    </source>
</evidence>
<dbReference type="InterPro" id="IPR009056">
    <property type="entry name" value="Cyt_c-like_dom"/>
</dbReference>
<dbReference type="PANTHER" id="PTHR35008:SF8">
    <property type="entry name" value="ALCOHOL DEHYDROGENASE CYTOCHROME C SUBUNIT"/>
    <property type="match status" value="1"/>
</dbReference>
<protein>
    <submittedName>
        <fullName evidence="13">Alcohol dehydrogenase</fullName>
    </submittedName>
</protein>
<dbReference type="GO" id="GO:0009055">
    <property type="term" value="F:electron transfer activity"/>
    <property type="evidence" value="ECO:0007669"/>
    <property type="project" value="InterPro"/>
</dbReference>
<sequence length="405" mass="41767">MKAILLALGLASLGLPALAGQFEAIERGRALATLGDCAACHTAGAGDYAGGLPLQSPFGAILSSNITPDAATGIGTWSRADFLRAVKQGVSKDGRHLYPAMPYTDYVNMSDADVGAIYDYLMSIQPVAHAVDADTLPFPFDQRWALGLWKRVNETGPTWAPVAERSEDWNRGRYIVMGAGHCAACHSPRNLTFGEKGGADFLTGGTLDDWHAPDITPDPVTGIGAWSAEDIVSYLGTGTNAFDTASGPMADEVRHSSSQWSDADLRAVAAYLTEGEPGRPADAPPPAPLAADAPSMMAGAAIYGDRCGACHATDGAGVPMLYPKLAGAPLVQAADPTSLLRVILAGSQAGATPAAPTGPVMPSFGAVLDDAQVAAVADYIRNSWGNAAPKVGPDAARDLRAALGK</sequence>
<keyword evidence="4 10" id="KW-0479">Metal-binding</keyword>
<feature type="binding site" description="covalent" evidence="9">
    <location>
        <position position="307"/>
    </location>
    <ligand>
        <name>heme c</name>
        <dbReference type="ChEBI" id="CHEBI:61717"/>
        <label>3</label>
    </ligand>
</feature>
<feature type="domain" description="Cytochrome c" evidence="12">
    <location>
        <begin position="167"/>
        <end position="276"/>
    </location>
</feature>